<dbReference type="InterPro" id="IPR011042">
    <property type="entry name" value="6-blade_b-propeller_TolB-like"/>
</dbReference>
<dbReference type="SUPFAM" id="SSF101898">
    <property type="entry name" value="NHL repeat"/>
    <property type="match status" value="1"/>
</dbReference>
<comment type="caution">
    <text evidence="2">The sequence shown here is derived from an EMBL/GenBank/DDBJ whole genome shotgun (WGS) entry which is preliminary data.</text>
</comment>
<organism evidence="2 3">
    <name type="scientific">Candidatus Rikenella faecigallinarum</name>
    <dbReference type="NCBI Taxonomy" id="2838745"/>
    <lineage>
        <taxon>Bacteria</taxon>
        <taxon>Pseudomonadati</taxon>
        <taxon>Bacteroidota</taxon>
        <taxon>Bacteroidia</taxon>
        <taxon>Bacteroidales</taxon>
        <taxon>Rikenellaceae</taxon>
        <taxon>Rikenella</taxon>
    </lineage>
</organism>
<dbReference type="Proteomes" id="UP000823926">
    <property type="component" value="Unassembled WGS sequence"/>
</dbReference>
<evidence type="ECO:0000256" key="1">
    <source>
        <dbReference type="SAM" id="SignalP"/>
    </source>
</evidence>
<evidence type="ECO:0000313" key="3">
    <source>
        <dbReference type="Proteomes" id="UP000823926"/>
    </source>
</evidence>
<feature type="chain" id="PRO_5039598804" description="Gluconolactonase" evidence="1">
    <location>
        <begin position="23"/>
        <end position="314"/>
    </location>
</feature>
<evidence type="ECO:0008006" key="4">
    <source>
        <dbReference type="Google" id="ProtNLM"/>
    </source>
</evidence>
<dbReference type="AlphaFoldDB" id="A0A9D1TYE6"/>
<feature type="signal peptide" evidence="1">
    <location>
        <begin position="1"/>
        <end position="22"/>
    </location>
</feature>
<reference evidence="2" key="1">
    <citation type="journal article" date="2021" name="PeerJ">
        <title>Extensive microbial diversity within the chicken gut microbiome revealed by metagenomics and culture.</title>
        <authorList>
            <person name="Gilroy R."/>
            <person name="Ravi A."/>
            <person name="Getino M."/>
            <person name="Pursley I."/>
            <person name="Horton D.L."/>
            <person name="Alikhan N.F."/>
            <person name="Baker D."/>
            <person name="Gharbi K."/>
            <person name="Hall N."/>
            <person name="Watson M."/>
            <person name="Adriaenssens E.M."/>
            <person name="Foster-Nyarko E."/>
            <person name="Jarju S."/>
            <person name="Secka A."/>
            <person name="Antonio M."/>
            <person name="Oren A."/>
            <person name="Chaudhuri R.R."/>
            <person name="La Ragione R."/>
            <person name="Hildebrand F."/>
            <person name="Pallen M.J."/>
        </authorList>
    </citation>
    <scope>NUCLEOTIDE SEQUENCE</scope>
    <source>
        <strain evidence="2">ChiBcec15-1070</strain>
    </source>
</reference>
<evidence type="ECO:0000313" key="2">
    <source>
        <dbReference type="EMBL" id="HIW10625.1"/>
    </source>
</evidence>
<keyword evidence="1" id="KW-0732">Signal</keyword>
<protein>
    <recommendedName>
        <fullName evidence="4">Gluconolactonase</fullName>
    </recommendedName>
</protein>
<accession>A0A9D1TYE6</accession>
<proteinExistence type="predicted"/>
<sequence length="314" mass="34240">MKHLRWFAAVCGSMLLPVAASAQLPENAQKTTAEQIYTVTEGIRFNEGTLPLKNGGILLTNFGTETLNPLNRDGKGYVILLDKQSKVLFPASGVLNAPKGMAVKDDCLFIADVGCVVVYNMKKPDLRPVKIAFPEGELFVNDIVALDNFLLVSVTNTGHLYMLDVKNCNDIWSADRPKPQKVADIPGANGLTEHEGTLYIASYDPNENPGEQNVIYAVDITDPANKPMNLLGKRYGQYDGLAVTPDGSRLYFSNWKNADGKAEVGYIDLRPGQNNAVTILDMGVELKGPADICISDGYLFIPDLPANKLYIMAL</sequence>
<reference evidence="2" key="2">
    <citation type="submission" date="2021-04" db="EMBL/GenBank/DDBJ databases">
        <authorList>
            <person name="Gilroy R."/>
        </authorList>
    </citation>
    <scope>NUCLEOTIDE SEQUENCE</scope>
    <source>
        <strain evidence="2">ChiBcec15-1070</strain>
    </source>
</reference>
<dbReference type="EMBL" id="DXHL01000020">
    <property type="protein sequence ID" value="HIW10625.1"/>
    <property type="molecule type" value="Genomic_DNA"/>
</dbReference>
<name>A0A9D1TYE6_9BACT</name>
<gene>
    <name evidence="2" type="ORF">H9888_03890</name>
</gene>
<dbReference type="Gene3D" id="2.120.10.30">
    <property type="entry name" value="TolB, C-terminal domain"/>
    <property type="match status" value="1"/>
</dbReference>